<dbReference type="InterPro" id="IPR011992">
    <property type="entry name" value="EF-hand-dom_pair"/>
</dbReference>
<dbReference type="EMBL" id="AP003251">
    <property type="protein sequence ID" value="BAD81823.1"/>
    <property type="molecule type" value="Genomic_DNA"/>
</dbReference>
<sequence>MEYHIITVSAMPSSASLVFEAFGKDGDDKVSVSELCGDMAATLGEDMPEEEEAAILTTINTDDNGLLDHDELLRATCHGGIASALLRLVYMWYNWLLLYAEWLRRRCYCFVRSCCCKRDYPVGMEEPAQEQRRLMQIRSKTLLSEVLRGIGANEARYSCRAVADGYVGFAEATVYGARGVGEPFVVRAQGISAIRPCDAEESAAHALISVIKKECSVEFDDTNWKKCNTLAKKARLLEIGWDRALDSLGSVNQICDDICSSVLGGPDADDLSHREVGVLYDVHRLSEYAESFVDEGLANLTSVAARYI</sequence>
<gene>
    <name evidence="1" type="primary">P0446B05.21</name>
</gene>
<dbReference type="SUPFAM" id="SSF47473">
    <property type="entry name" value="EF-hand"/>
    <property type="match status" value="1"/>
</dbReference>
<accession>Q5N9N5</accession>
<evidence type="ECO:0008006" key="2">
    <source>
        <dbReference type="Google" id="ProtNLM"/>
    </source>
</evidence>
<dbReference type="Gene3D" id="1.10.238.10">
    <property type="entry name" value="EF-hand"/>
    <property type="match status" value="1"/>
</dbReference>
<proteinExistence type="predicted"/>
<reference evidence="1" key="1">
    <citation type="journal article" date="2002" name="Nature">
        <title>The genome sequence and structure of rice chromosome 1.</title>
        <authorList>
            <person name="Sasaki T."/>
            <person name="Matsumoto T."/>
            <person name="Yamamoto K."/>
            <person name="Sakata K."/>
            <person name="Baba T."/>
            <person name="Katayose Y."/>
            <person name="Wu J."/>
            <person name="Niimura Y."/>
            <person name="Cheng Z."/>
            <person name="Nagamura Y."/>
            <person name="Antonio B.A."/>
            <person name="Kanamori H."/>
            <person name="Hosokawa S."/>
            <person name="Masukawa M."/>
            <person name="Arikawa K."/>
            <person name="Chiden Y."/>
            <person name="Hayashi M."/>
            <person name="Okamoto M."/>
            <person name="Ando T."/>
            <person name="Aoki H."/>
            <person name="Arita K."/>
            <person name="Hamada M."/>
            <person name="Harada C."/>
            <person name="Hijishita S."/>
            <person name="Honda M."/>
            <person name="Ichikawa Y."/>
            <person name="Idonuma A."/>
            <person name="Iijima M."/>
            <person name="Ikeda M."/>
            <person name="Ikeno M."/>
            <person name="Itoh S."/>
            <person name="Itoh T."/>
            <person name="Itoh Y."/>
            <person name="Itoh Y."/>
            <person name="Iwabuchi A."/>
            <person name="Kamiya K."/>
            <person name="Karasawa W."/>
            <person name="Katagiri S."/>
            <person name="Kikuta A."/>
            <person name="Kobayashi N."/>
            <person name="Kono I."/>
            <person name="Machita K."/>
            <person name="Maehara T."/>
            <person name="Mizuno H."/>
            <person name="Mizubayashi T."/>
            <person name="Mukai Y."/>
            <person name="Nagasaki H."/>
            <person name="Nakashima M."/>
            <person name="Nakama Y."/>
            <person name="Nakamichi Y."/>
            <person name="Nakamura M."/>
            <person name="Namiki N."/>
            <person name="Negishi M."/>
            <person name="Ohta I."/>
            <person name="Ono N."/>
            <person name="Saji S."/>
            <person name="Sakai K."/>
            <person name="Shibata M."/>
            <person name="Shimokawa T."/>
            <person name="Shomura A."/>
            <person name="Song J."/>
            <person name="Takazaki Y."/>
            <person name="Terasawa K."/>
            <person name="Tsuji K."/>
            <person name="Waki K."/>
            <person name="Yamagata H."/>
            <person name="Yamane H."/>
            <person name="Yoshiki S."/>
            <person name="Yoshihara R."/>
            <person name="Yukawa K."/>
            <person name="Zhong H."/>
            <person name="Iwama H."/>
            <person name="Endo T."/>
            <person name="Ito H."/>
            <person name="Hahn J.H."/>
            <person name="Kim H.I."/>
            <person name="Eun M.Y."/>
            <person name="Yano M."/>
            <person name="Jiang J."/>
            <person name="Gojobori T."/>
        </authorList>
    </citation>
    <scope>NUCLEOTIDE SEQUENCE [LARGE SCALE GENOMIC DNA]</scope>
</reference>
<evidence type="ECO:0000313" key="1">
    <source>
        <dbReference type="EMBL" id="BAD81823.1"/>
    </source>
</evidence>
<organism evidence="1">
    <name type="scientific">Oryza sativa subsp. japonica</name>
    <name type="common">Rice</name>
    <dbReference type="NCBI Taxonomy" id="39947"/>
    <lineage>
        <taxon>Eukaryota</taxon>
        <taxon>Viridiplantae</taxon>
        <taxon>Streptophyta</taxon>
        <taxon>Embryophyta</taxon>
        <taxon>Tracheophyta</taxon>
        <taxon>Spermatophyta</taxon>
        <taxon>Magnoliopsida</taxon>
        <taxon>Liliopsida</taxon>
        <taxon>Poales</taxon>
        <taxon>Poaceae</taxon>
        <taxon>BOP clade</taxon>
        <taxon>Oryzoideae</taxon>
        <taxon>Oryzeae</taxon>
        <taxon>Oryzinae</taxon>
        <taxon>Oryza</taxon>
        <taxon>Oryza sativa</taxon>
    </lineage>
</organism>
<dbReference type="AlphaFoldDB" id="Q5N9N5"/>
<dbReference type="Proteomes" id="UP000817658">
    <property type="component" value="Chromosome 1"/>
</dbReference>
<name>Q5N9N5_ORYSJ</name>
<protein>
    <recommendedName>
        <fullName evidence="2">EF-hand domain-containing protein</fullName>
    </recommendedName>
</protein>